<reference evidence="3 4" key="1">
    <citation type="submission" date="2018-10" db="EMBL/GenBank/DDBJ databases">
        <title>Isolation from soil.</title>
        <authorList>
            <person name="Hu J."/>
        </authorList>
    </citation>
    <scope>NUCLEOTIDE SEQUENCE [LARGE SCALE GENOMIC DNA]</scope>
    <source>
        <strain evidence="3 4">NEAU-Ht49</strain>
    </source>
</reference>
<dbReference type="Proteomes" id="UP000282674">
    <property type="component" value="Unassembled WGS sequence"/>
</dbReference>
<gene>
    <name evidence="3" type="ORF">EBO15_15260</name>
</gene>
<keyword evidence="1" id="KW-0472">Membrane</keyword>
<protein>
    <submittedName>
        <fullName evidence="3">VanZ family protein</fullName>
    </submittedName>
</protein>
<dbReference type="AlphaFoldDB" id="A0A3M2M402"/>
<feature type="transmembrane region" description="Helical" evidence="1">
    <location>
        <begin position="12"/>
        <end position="30"/>
    </location>
</feature>
<dbReference type="InterPro" id="IPR006976">
    <property type="entry name" value="VanZ-like"/>
</dbReference>
<dbReference type="RefSeq" id="WP_122195044.1">
    <property type="nucleotide sequence ID" value="NZ_JBHSKC010000018.1"/>
</dbReference>
<feature type="transmembrane region" description="Helical" evidence="1">
    <location>
        <begin position="148"/>
        <end position="169"/>
    </location>
</feature>
<feature type="transmembrane region" description="Helical" evidence="1">
    <location>
        <begin position="42"/>
        <end position="63"/>
    </location>
</feature>
<organism evidence="3 4">
    <name type="scientific">Actinomadura harenae</name>
    <dbReference type="NCBI Taxonomy" id="2483351"/>
    <lineage>
        <taxon>Bacteria</taxon>
        <taxon>Bacillati</taxon>
        <taxon>Actinomycetota</taxon>
        <taxon>Actinomycetes</taxon>
        <taxon>Streptosporangiales</taxon>
        <taxon>Thermomonosporaceae</taxon>
        <taxon>Actinomadura</taxon>
    </lineage>
</organism>
<keyword evidence="1" id="KW-1133">Transmembrane helix</keyword>
<keyword evidence="4" id="KW-1185">Reference proteome</keyword>
<evidence type="ECO:0000313" key="4">
    <source>
        <dbReference type="Proteomes" id="UP000282674"/>
    </source>
</evidence>
<comment type="caution">
    <text evidence="3">The sequence shown here is derived from an EMBL/GenBank/DDBJ whole genome shotgun (WGS) entry which is preliminary data.</text>
</comment>
<accession>A0A3M2M402</accession>
<dbReference type="OrthoDB" id="4244043at2"/>
<evidence type="ECO:0000313" key="3">
    <source>
        <dbReference type="EMBL" id="RMI43820.1"/>
    </source>
</evidence>
<dbReference type="Pfam" id="PF04892">
    <property type="entry name" value="VanZ"/>
    <property type="match status" value="1"/>
</dbReference>
<sequence length="176" mass="18976">MPHLPHHVPIEVVRALTLWTVLALGAACAWRPLVRRNGWAPLPTLALLMWTSLILAMTVPMTFEPGVGDRLSLCMSHPVAHAAWSVRTFGDRGLEDVMNVALWAPSGALSVVATRRSVLAPTSLSLTFVLVEFLQTLDPGRECDPGDMVYNSTGLAIGAIGAVVALRVVRAVRVPR</sequence>
<evidence type="ECO:0000256" key="1">
    <source>
        <dbReference type="SAM" id="Phobius"/>
    </source>
</evidence>
<keyword evidence="1" id="KW-0812">Transmembrane</keyword>
<evidence type="ECO:0000259" key="2">
    <source>
        <dbReference type="Pfam" id="PF04892"/>
    </source>
</evidence>
<dbReference type="EMBL" id="RFFG01000023">
    <property type="protein sequence ID" value="RMI43820.1"/>
    <property type="molecule type" value="Genomic_DNA"/>
</dbReference>
<name>A0A3M2M402_9ACTN</name>
<proteinExistence type="predicted"/>
<feature type="domain" description="VanZ-like" evidence="2">
    <location>
        <begin position="87"/>
        <end position="163"/>
    </location>
</feature>